<name>N1WTH7_9LEPT</name>
<proteinExistence type="predicted"/>
<dbReference type="EMBL" id="AOHC02000014">
    <property type="protein sequence ID" value="EMY79168.1"/>
    <property type="molecule type" value="Genomic_DNA"/>
</dbReference>
<dbReference type="STRING" id="1218598.LEP1GSC060_1042"/>
<protein>
    <submittedName>
        <fullName evidence="1">Uncharacterized protein</fullName>
    </submittedName>
</protein>
<evidence type="ECO:0000313" key="1">
    <source>
        <dbReference type="EMBL" id="EMY79168.1"/>
    </source>
</evidence>
<evidence type="ECO:0000313" key="2">
    <source>
        <dbReference type="Proteomes" id="UP000012313"/>
    </source>
</evidence>
<comment type="caution">
    <text evidence="1">The sequence shown here is derived from an EMBL/GenBank/DDBJ whole genome shotgun (WGS) entry which is preliminary data.</text>
</comment>
<reference evidence="1" key="1">
    <citation type="submission" date="2013-03" db="EMBL/GenBank/DDBJ databases">
        <authorList>
            <person name="Harkins D.M."/>
            <person name="Durkin A.S."/>
            <person name="Brinkac L.M."/>
            <person name="Haft D.H."/>
            <person name="Selengut J.D."/>
            <person name="Sanka R."/>
            <person name="DePew J."/>
            <person name="Purushe J."/>
            <person name="Hartskeerl R.A."/>
            <person name="Ahmed A."/>
            <person name="van der Linden H."/>
            <person name="Goris M.G.A."/>
            <person name="Vinetz J.M."/>
            <person name="Sutton G.G."/>
            <person name="Nierman W.C."/>
            <person name="Fouts D.E."/>
        </authorList>
    </citation>
    <scope>NUCLEOTIDE SEQUENCE [LARGE SCALE GENOMIC DNA]</scope>
    <source>
        <strain evidence="1">ICFT</strain>
    </source>
</reference>
<gene>
    <name evidence="1" type="ORF">LEP1GSC060_1042</name>
</gene>
<keyword evidence="2" id="KW-1185">Reference proteome</keyword>
<accession>N1WTH7</accession>
<dbReference type="Proteomes" id="UP000012313">
    <property type="component" value="Unassembled WGS sequence"/>
</dbReference>
<dbReference type="OrthoDB" id="341838at2"/>
<dbReference type="AlphaFoldDB" id="N1WTH7"/>
<dbReference type="RefSeq" id="WP_002996364.1">
    <property type="nucleotide sequence ID" value="NZ_AOHC02000014.1"/>
</dbReference>
<organism evidence="1 2">
    <name type="scientific">Leptospira weilii serovar Ranarum str. ICFT</name>
    <dbReference type="NCBI Taxonomy" id="1218598"/>
    <lineage>
        <taxon>Bacteria</taxon>
        <taxon>Pseudomonadati</taxon>
        <taxon>Spirochaetota</taxon>
        <taxon>Spirochaetia</taxon>
        <taxon>Leptospirales</taxon>
        <taxon>Leptospiraceae</taxon>
        <taxon>Leptospira</taxon>
    </lineage>
</organism>
<sequence length="246" mass="28119">MKLSADFSVRNLRLLLGKEFQFQSLDLSAGTNLKGDVLNVFPGGGWISIGGKRLRVSSKSDLLFVGEKLTLVAKPDKKGIELRIVERELIGKADFPHKLENVGMSVRELYEKVMGSDTKDVPSETSLFKVLKSYYPFLEWASELPYFRWEFDGGNAEGVYDPQKESKKFLFRIQTENTGRTVVLFLWKKTSGEDMQINASFDNLKMYLHACQNKEKFKRSLIESSVSFQGYNLAYKPSLTRKEWNA</sequence>